<evidence type="ECO:0000256" key="2">
    <source>
        <dbReference type="ARBA" id="ARBA00012180"/>
    </source>
</evidence>
<comment type="similarity">
    <text evidence="1">Belongs to the beta type-B retroviral polymerase family. HERV class-II K(HML-2) pol subfamily.</text>
</comment>
<evidence type="ECO:0000256" key="1">
    <source>
        <dbReference type="ARBA" id="ARBA00010879"/>
    </source>
</evidence>
<feature type="domain" description="Reverse transcriptase" evidence="5">
    <location>
        <begin position="178"/>
        <end position="384"/>
    </location>
</feature>
<reference evidence="6 7" key="1">
    <citation type="submission" date="2020-06" db="EMBL/GenBank/DDBJ databases">
        <authorList>
            <consortium name="Wellcome Sanger Institute Data Sharing"/>
        </authorList>
    </citation>
    <scope>NUCLEOTIDE SEQUENCE [LARGE SCALE GENOMIC DNA]</scope>
</reference>
<name>A0AAY4E079_9TELE</name>
<dbReference type="Gene3D" id="3.30.70.270">
    <property type="match status" value="2"/>
</dbReference>
<dbReference type="PANTHER" id="PTHR33064:SF37">
    <property type="entry name" value="RIBONUCLEASE H"/>
    <property type="match status" value="1"/>
</dbReference>
<reference evidence="6" key="3">
    <citation type="submission" date="2025-09" db="UniProtKB">
        <authorList>
            <consortium name="Ensembl"/>
        </authorList>
    </citation>
    <scope>IDENTIFICATION</scope>
</reference>
<dbReference type="Gene3D" id="3.10.10.10">
    <property type="entry name" value="HIV Type 1 Reverse Transcriptase, subunit A, domain 1"/>
    <property type="match status" value="1"/>
</dbReference>
<feature type="domain" description="Peptidase A2" evidence="4">
    <location>
        <begin position="7"/>
        <end position="81"/>
    </location>
</feature>
<protein>
    <recommendedName>
        <fullName evidence="2">ribonuclease H</fullName>
        <ecNumber evidence="2">3.1.26.4</ecNumber>
    </recommendedName>
</protein>
<dbReference type="InterPro" id="IPR021109">
    <property type="entry name" value="Peptidase_aspartic_dom_sf"/>
</dbReference>
<dbReference type="PROSITE" id="PS50878">
    <property type="entry name" value="RT_POL"/>
    <property type="match status" value="1"/>
</dbReference>
<keyword evidence="7" id="KW-1185">Reference proteome</keyword>
<sequence>MVNGKEITFLCDSGACRTTCKEHIPYSELSDEVVIVRSANGGKTVVTVSKPVWVRDPKGISCKMSILFMPECPVNLLGRDGLLNLGLALVSTPGGRLVIKRRAELQRGDLFPLEGRRVPNFYYTLDISDQEPHKVGTELLKVGGQVGHCQPIMTDVEPMPSDELHVTMWYKNTPGPDPTYEKKLSQLTPTTITISCVYSDGQGNVVAEVTLPNPLRAMLRGWYPPHISLYKNKERGWKSLGNIVQEGDSATDWTDMGDQLEQIFTVVDISNAFFSIPIDKDSQFWFAFTFRGKRYTYTRLPQGYCESSTIYSQAMHASMSKFQPPGGSQILLYVDDILVASPSLEVYKEDTVALFKHLAQEGHKVSKNKLQLWKPQVKYLGHHLSAGGRTILEERKTAVLQAPKPITKKQMMSFLGLTNYCRSWVPNYA</sequence>
<dbReference type="PANTHER" id="PTHR33064">
    <property type="entry name" value="POL PROTEIN"/>
    <property type="match status" value="1"/>
</dbReference>
<dbReference type="InterPro" id="IPR018061">
    <property type="entry name" value="Retropepsins"/>
</dbReference>
<dbReference type="AlphaFoldDB" id="A0AAY4E079"/>
<dbReference type="GO" id="GO:0004523">
    <property type="term" value="F:RNA-DNA hybrid ribonuclease activity"/>
    <property type="evidence" value="ECO:0007669"/>
    <property type="project" value="UniProtKB-EC"/>
</dbReference>
<keyword evidence="3" id="KW-0378">Hydrolase</keyword>
<evidence type="ECO:0000259" key="4">
    <source>
        <dbReference type="PROSITE" id="PS50175"/>
    </source>
</evidence>
<evidence type="ECO:0000259" key="5">
    <source>
        <dbReference type="PROSITE" id="PS50878"/>
    </source>
</evidence>
<dbReference type="SUPFAM" id="SSF56672">
    <property type="entry name" value="DNA/RNA polymerases"/>
    <property type="match status" value="1"/>
</dbReference>
<reference evidence="6" key="2">
    <citation type="submission" date="2025-08" db="UniProtKB">
        <authorList>
            <consortium name="Ensembl"/>
        </authorList>
    </citation>
    <scope>IDENTIFICATION</scope>
</reference>
<dbReference type="GeneTree" id="ENSGT01120000273042"/>
<evidence type="ECO:0000256" key="3">
    <source>
        <dbReference type="ARBA" id="ARBA00022801"/>
    </source>
</evidence>
<dbReference type="Ensembl" id="ENSDCDT00010060647.1">
    <property type="protein sequence ID" value="ENSDCDP00010050226.1"/>
    <property type="gene ID" value="ENSDCDG00010029847.1"/>
</dbReference>
<dbReference type="InterPro" id="IPR051320">
    <property type="entry name" value="Viral_Replic_Matur_Polypro"/>
</dbReference>
<evidence type="ECO:0000313" key="6">
    <source>
        <dbReference type="Ensembl" id="ENSDCDP00010050226.1"/>
    </source>
</evidence>
<dbReference type="Proteomes" id="UP000694580">
    <property type="component" value="Chromosome 11"/>
</dbReference>
<dbReference type="InterPro" id="IPR043502">
    <property type="entry name" value="DNA/RNA_pol_sf"/>
</dbReference>
<accession>A0AAY4E079</accession>
<dbReference type="InterPro" id="IPR000477">
    <property type="entry name" value="RT_dom"/>
</dbReference>
<organism evidence="6 7">
    <name type="scientific">Denticeps clupeoides</name>
    <name type="common">denticle herring</name>
    <dbReference type="NCBI Taxonomy" id="299321"/>
    <lineage>
        <taxon>Eukaryota</taxon>
        <taxon>Metazoa</taxon>
        <taxon>Chordata</taxon>
        <taxon>Craniata</taxon>
        <taxon>Vertebrata</taxon>
        <taxon>Euteleostomi</taxon>
        <taxon>Actinopterygii</taxon>
        <taxon>Neopterygii</taxon>
        <taxon>Teleostei</taxon>
        <taxon>Clupei</taxon>
        <taxon>Clupeiformes</taxon>
        <taxon>Denticipitoidei</taxon>
        <taxon>Denticipitidae</taxon>
        <taxon>Denticeps</taxon>
    </lineage>
</organism>
<dbReference type="PROSITE" id="PS50175">
    <property type="entry name" value="ASP_PROT_RETROV"/>
    <property type="match status" value="1"/>
</dbReference>
<proteinExistence type="inferred from homology"/>
<dbReference type="SUPFAM" id="SSF50630">
    <property type="entry name" value="Acid proteases"/>
    <property type="match status" value="1"/>
</dbReference>
<dbReference type="Pfam" id="PF00077">
    <property type="entry name" value="RVP"/>
    <property type="match status" value="1"/>
</dbReference>
<dbReference type="InterPro" id="IPR043128">
    <property type="entry name" value="Rev_trsase/Diguanyl_cyclase"/>
</dbReference>
<dbReference type="EC" id="3.1.26.4" evidence="2"/>
<dbReference type="Gene3D" id="2.40.70.10">
    <property type="entry name" value="Acid Proteases"/>
    <property type="match status" value="1"/>
</dbReference>
<evidence type="ECO:0000313" key="7">
    <source>
        <dbReference type="Proteomes" id="UP000694580"/>
    </source>
</evidence>
<dbReference type="InterPro" id="IPR001995">
    <property type="entry name" value="Peptidase_A2_cat"/>
</dbReference>
<dbReference type="Pfam" id="PF00078">
    <property type="entry name" value="RVT_1"/>
    <property type="match status" value="1"/>
</dbReference>
<dbReference type="GO" id="GO:0004190">
    <property type="term" value="F:aspartic-type endopeptidase activity"/>
    <property type="evidence" value="ECO:0007669"/>
    <property type="project" value="InterPro"/>
</dbReference>
<dbReference type="GO" id="GO:0006508">
    <property type="term" value="P:proteolysis"/>
    <property type="evidence" value="ECO:0007669"/>
    <property type="project" value="InterPro"/>
</dbReference>